<keyword evidence="2" id="KW-1185">Reference proteome</keyword>
<dbReference type="Proteomes" id="UP000799755">
    <property type="component" value="Unassembled WGS sequence"/>
</dbReference>
<sequence length="241" mass="27049">MTSIYRPTEAIRLLKPSLRLPYVRPRQTVSKAAVFSTSHPSHATHSSTSNTPNSQPRKHITVASDDGRIRWADLSTSEKATRTTQQSFNLAIVAVGIALTGAVTYLLYTEVFSSDSKTSHFNRATDTIRLSPACTKLLGPGPQIKSYGEPSWSRWARNRIVASSIETDRWGTEHLHMKFYVEGPLNQGVVHVHMTKKPSQDEFVYRTLAVDVKGHQRIYLENAEEGAEKKSAPKIFGARWW</sequence>
<protein>
    <submittedName>
        <fullName evidence="1">Import inner membrane translocase subunit tim-21, mitochondrial</fullName>
    </submittedName>
</protein>
<proteinExistence type="predicted"/>
<evidence type="ECO:0000313" key="1">
    <source>
        <dbReference type="EMBL" id="KAF2475666.1"/>
    </source>
</evidence>
<evidence type="ECO:0000313" key="2">
    <source>
        <dbReference type="Proteomes" id="UP000799755"/>
    </source>
</evidence>
<comment type="caution">
    <text evidence="1">The sequence shown here is derived from an EMBL/GenBank/DDBJ whole genome shotgun (WGS) entry which is preliminary data.</text>
</comment>
<dbReference type="EMBL" id="MU003495">
    <property type="protein sequence ID" value="KAF2475666.1"/>
    <property type="molecule type" value="Genomic_DNA"/>
</dbReference>
<name>A0ACB6R912_9PLEO</name>
<accession>A0ACB6R912</accession>
<gene>
    <name evidence="1" type="ORF">BDR25DRAFT_278238</name>
</gene>
<organism evidence="1 2">
    <name type="scientific">Lindgomyces ingoldianus</name>
    <dbReference type="NCBI Taxonomy" id="673940"/>
    <lineage>
        <taxon>Eukaryota</taxon>
        <taxon>Fungi</taxon>
        <taxon>Dikarya</taxon>
        <taxon>Ascomycota</taxon>
        <taxon>Pezizomycotina</taxon>
        <taxon>Dothideomycetes</taxon>
        <taxon>Pleosporomycetidae</taxon>
        <taxon>Pleosporales</taxon>
        <taxon>Lindgomycetaceae</taxon>
        <taxon>Lindgomyces</taxon>
    </lineage>
</organism>
<reference evidence="1" key="1">
    <citation type="journal article" date="2020" name="Stud. Mycol.">
        <title>101 Dothideomycetes genomes: a test case for predicting lifestyles and emergence of pathogens.</title>
        <authorList>
            <person name="Haridas S."/>
            <person name="Albert R."/>
            <person name="Binder M."/>
            <person name="Bloem J."/>
            <person name="Labutti K."/>
            <person name="Salamov A."/>
            <person name="Andreopoulos B."/>
            <person name="Baker S."/>
            <person name="Barry K."/>
            <person name="Bills G."/>
            <person name="Bluhm B."/>
            <person name="Cannon C."/>
            <person name="Castanera R."/>
            <person name="Culley D."/>
            <person name="Daum C."/>
            <person name="Ezra D."/>
            <person name="Gonzalez J."/>
            <person name="Henrissat B."/>
            <person name="Kuo A."/>
            <person name="Liang C."/>
            <person name="Lipzen A."/>
            <person name="Lutzoni F."/>
            <person name="Magnuson J."/>
            <person name="Mondo S."/>
            <person name="Nolan M."/>
            <person name="Ohm R."/>
            <person name="Pangilinan J."/>
            <person name="Park H.-J."/>
            <person name="Ramirez L."/>
            <person name="Alfaro M."/>
            <person name="Sun H."/>
            <person name="Tritt A."/>
            <person name="Yoshinaga Y."/>
            <person name="Zwiers L.-H."/>
            <person name="Turgeon B."/>
            <person name="Goodwin S."/>
            <person name="Spatafora J."/>
            <person name="Crous P."/>
            <person name="Grigoriev I."/>
        </authorList>
    </citation>
    <scope>NUCLEOTIDE SEQUENCE</scope>
    <source>
        <strain evidence="1">ATCC 200398</strain>
    </source>
</reference>